<gene>
    <name evidence="1" type="ordered locus">Ngar_c25130</name>
</gene>
<sequence>MQFLCALKVTSKNANATVMGYQICLSSACASSEGLRHEASGTVVGQNNTPPKEREWSNAILLGSIEGWKVGDTADIKIQVNLLPIVMAAADGLS</sequence>
<organism evidence="1 2">
    <name type="scientific">Nitrososphaera gargensis (strain Ga9.2)</name>
    <dbReference type="NCBI Taxonomy" id="1237085"/>
    <lineage>
        <taxon>Archaea</taxon>
        <taxon>Nitrososphaerota</taxon>
        <taxon>Nitrososphaeria</taxon>
        <taxon>Nitrososphaerales</taxon>
        <taxon>Nitrososphaeraceae</taxon>
        <taxon>Nitrososphaera</taxon>
    </lineage>
</organism>
<dbReference type="HOGENOM" id="CLU_2379508_0_0_2"/>
<name>K0IDF9_NITGG</name>
<accession>K0IDF9</accession>
<dbReference type="Proteomes" id="UP000008037">
    <property type="component" value="Chromosome"/>
</dbReference>
<dbReference type="EMBL" id="CP002408">
    <property type="protein sequence ID" value="AFU59436.1"/>
    <property type="molecule type" value="Genomic_DNA"/>
</dbReference>
<keyword evidence="2" id="KW-1185">Reference proteome</keyword>
<dbReference type="KEGG" id="nga:Ngar_c25130"/>
<evidence type="ECO:0000313" key="2">
    <source>
        <dbReference type="Proteomes" id="UP000008037"/>
    </source>
</evidence>
<dbReference type="AlphaFoldDB" id="K0IDF9"/>
<protein>
    <submittedName>
        <fullName evidence="1">Uncharacterized protein</fullName>
    </submittedName>
</protein>
<dbReference type="BioCyc" id="CNIT1237085:G1324-2512-MONOMER"/>
<evidence type="ECO:0000313" key="1">
    <source>
        <dbReference type="EMBL" id="AFU59436.1"/>
    </source>
</evidence>
<proteinExistence type="predicted"/>
<reference evidence="1 2" key="1">
    <citation type="journal article" date="2012" name="Environ. Microbiol.">
        <title>The genome of the ammonia-oxidizing Candidatus Nitrososphaera gargensis: insights into metabolic versatility and environmental adaptations.</title>
        <authorList>
            <person name="Spang A."/>
            <person name="Poehlein A."/>
            <person name="Offre P."/>
            <person name="Zumbragel S."/>
            <person name="Haider S."/>
            <person name="Rychlik N."/>
            <person name="Nowka B."/>
            <person name="Schmeisser C."/>
            <person name="Lebedeva E.V."/>
            <person name="Rattei T."/>
            <person name="Bohm C."/>
            <person name="Schmid M."/>
            <person name="Galushko A."/>
            <person name="Hatzenpichler R."/>
            <person name="Weinmaier T."/>
            <person name="Daniel R."/>
            <person name="Schleper C."/>
            <person name="Spieck E."/>
            <person name="Streit W."/>
            <person name="Wagner M."/>
        </authorList>
    </citation>
    <scope>NUCLEOTIDE SEQUENCE [LARGE SCALE GENOMIC DNA]</scope>
    <source>
        <strain evidence="2">Ga9.2</strain>
    </source>
</reference>
<dbReference type="InParanoid" id="K0IDF9"/>